<dbReference type="Proteomes" id="UP001487740">
    <property type="component" value="Unassembled WGS sequence"/>
</dbReference>
<dbReference type="InterPro" id="IPR036638">
    <property type="entry name" value="HLH_DNA-bd_sf"/>
</dbReference>
<evidence type="ECO:0000313" key="3">
    <source>
        <dbReference type="EMBL" id="KAK8407090.1"/>
    </source>
</evidence>
<dbReference type="AlphaFoldDB" id="A0AAW0V559"/>
<name>A0AAW0V559_SCYPA</name>
<dbReference type="GO" id="GO:0061564">
    <property type="term" value="P:axon development"/>
    <property type="evidence" value="ECO:0007669"/>
    <property type="project" value="TreeGrafter"/>
</dbReference>
<sequence>MGRARDPSELSVCQQTWWGEVARRLSLDALTRDLPEPVTRVAVCTSHSLLAVSVGVRTEATAQARGHAVKMECSARQPPVDDNNNARSRSRCEGDDDEDNRSHSETSSCSSTPGSQTESPGVKYQLRPSLPEPTGPKTRPPPLSRYRRKTANARERYRMRQINTAFESLRGVLPSWVCRRRAAADMTKIATLRLASAYIRSLQDMLDGNAPQDTCAWVLSGILKEDSRPKEPQASLCHPSSVPTKTPQQDPVHTPQDPDLVTLLCGAADSGLFQDNLESFQYLTPSNDADTFNLILGCDTPRPWQQQHPQHAALAT</sequence>
<protein>
    <recommendedName>
        <fullName evidence="2">BHLH domain-containing protein</fullName>
    </recommendedName>
</protein>
<dbReference type="PROSITE" id="PS50888">
    <property type="entry name" value="BHLH"/>
    <property type="match status" value="1"/>
</dbReference>
<keyword evidence="4" id="KW-1185">Reference proteome</keyword>
<evidence type="ECO:0000313" key="4">
    <source>
        <dbReference type="Proteomes" id="UP001487740"/>
    </source>
</evidence>
<feature type="compositionally biased region" description="Pro residues" evidence="1">
    <location>
        <begin position="130"/>
        <end position="143"/>
    </location>
</feature>
<dbReference type="GO" id="GO:0005634">
    <property type="term" value="C:nucleus"/>
    <property type="evidence" value="ECO:0007669"/>
    <property type="project" value="TreeGrafter"/>
</dbReference>
<organism evidence="3 4">
    <name type="scientific">Scylla paramamosain</name>
    <name type="common">Mud crab</name>
    <dbReference type="NCBI Taxonomy" id="85552"/>
    <lineage>
        <taxon>Eukaryota</taxon>
        <taxon>Metazoa</taxon>
        <taxon>Ecdysozoa</taxon>
        <taxon>Arthropoda</taxon>
        <taxon>Crustacea</taxon>
        <taxon>Multicrustacea</taxon>
        <taxon>Malacostraca</taxon>
        <taxon>Eumalacostraca</taxon>
        <taxon>Eucarida</taxon>
        <taxon>Decapoda</taxon>
        <taxon>Pleocyemata</taxon>
        <taxon>Brachyura</taxon>
        <taxon>Eubrachyura</taxon>
        <taxon>Portunoidea</taxon>
        <taxon>Portunidae</taxon>
        <taxon>Portuninae</taxon>
        <taxon>Scylla</taxon>
    </lineage>
</organism>
<dbReference type="SMART" id="SM00353">
    <property type="entry name" value="HLH"/>
    <property type="match status" value="1"/>
</dbReference>
<dbReference type="GO" id="GO:0070888">
    <property type="term" value="F:E-box binding"/>
    <property type="evidence" value="ECO:0007669"/>
    <property type="project" value="TreeGrafter"/>
</dbReference>
<dbReference type="InterPro" id="IPR050359">
    <property type="entry name" value="bHLH_transcription_factors"/>
</dbReference>
<dbReference type="GO" id="GO:0007423">
    <property type="term" value="P:sensory organ development"/>
    <property type="evidence" value="ECO:0007669"/>
    <property type="project" value="TreeGrafter"/>
</dbReference>
<dbReference type="GO" id="GO:0046983">
    <property type="term" value="F:protein dimerization activity"/>
    <property type="evidence" value="ECO:0007669"/>
    <property type="project" value="InterPro"/>
</dbReference>
<evidence type="ECO:0000256" key="1">
    <source>
        <dbReference type="SAM" id="MobiDB-lite"/>
    </source>
</evidence>
<proteinExistence type="predicted"/>
<dbReference type="InterPro" id="IPR011598">
    <property type="entry name" value="bHLH_dom"/>
</dbReference>
<dbReference type="EMBL" id="JARAKH010000001">
    <property type="protein sequence ID" value="KAK8407090.1"/>
    <property type="molecule type" value="Genomic_DNA"/>
</dbReference>
<accession>A0AAW0V559</accession>
<feature type="region of interest" description="Disordered" evidence="1">
    <location>
        <begin position="67"/>
        <end position="155"/>
    </location>
</feature>
<dbReference type="GO" id="GO:0003700">
    <property type="term" value="F:DNA-binding transcription factor activity"/>
    <property type="evidence" value="ECO:0007669"/>
    <property type="project" value="TreeGrafter"/>
</dbReference>
<dbReference type="Gene3D" id="4.10.280.10">
    <property type="entry name" value="Helix-loop-helix DNA-binding domain"/>
    <property type="match status" value="1"/>
</dbReference>
<dbReference type="SUPFAM" id="SSF47459">
    <property type="entry name" value="HLH, helix-loop-helix DNA-binding domain"/>
    <property type="match status" value="1"/>
</dbReference>
<feature type="domain" description="BHLH" evidence="2">
    <location>
        <begin position="146"/>
        <end position="202"/>
    </location>
</feature>
<feature type="compositionally biased region" description="Low complexity" evidence="1">
    <location>
        <begin position="105"/>
        <end position="119"/>
    </location>
</feature>
<reference evidence="3 4" key="1">
    <citation type="submission" date="2023-03" db="EMBL/GenBank/DDBJ databases">
        <title>High-quality genome of Scylla paramamosain provides insights in environmental adaptation.</title>
        <authorList>
            <person name="Zhang L."/>
        </authorList>
    </citation>
    <scope>NUCLEOTIDE SEQUENCE [LARGE SCALE GENOMIC DNA]</scope>
    <source>
        <strain evidence="3">LZ_2023a</strain>
        <tissue evidence="3">Muscle</tissue>
    </source>
</reference>
<feature type="region of interest" description="Disordered" evidence="1">
    <location>
        <begin position="229"/>
        <end position="258"/>
    </location>
</feature>
<gene>
    <name evidence="3" type="ORF">O3P69_002014</name>
</gene>
<dbReference type="PANTHER" id="PTHR19290">
    <property type="entry name" value="BASIC HELIX-LOOP-HELIX PROTEIN NEUROGENIN-RELATED"/>
    <property type="match status" value="1"/>
</dbReference>
<comment type="caution">
    <text evidence="3">The sequence shown here is derived from an EMBL/GenBank/DDBJ whole genome shotgun (WGS) entry which is preliminary data.</text>
</comment>
<dbReference type="Pfam" id="PF00010">
    <property type="entry name" value="HLH"/>
    <property type="match status" value="1"/>
</dbReference>
<evidence type="ECO:0000259" key="2">
    <source>
        <dbReference type="PROSITE" id="PS50888"/>
    </source>
</evidence>
<dbReference type="CDD" id="cd11431">
    <property type="entry name" value="bHLH_TS_taxi_Dei"/>
    <property type="match status" value="1"/>
</dbReference>
<feature type="compositionally biased region" description="Polar residues" evidence="1">
    <location>
        <begin position="241"/>
        <end position="251"/>
    </location>
</feature>
<dbReference type="GO" id="GO:0045944">
    <property type="term" value="P:positive regulation of transcription by RNA polymerase II"/>
    <property type="evidence" value="ECO:0007669"/>
    <property type="project" value="TreeGrafter"/>
</dbReference>